<gene>
    <name evidence="1" type="ORF">SAMN05444164_0550</name>
</gene>
<dbReference type="OrthoDB" id="8250143at2"/>
<dbReference type="AlphaFoldDB" id="A0A1H4NA31"/>
<name>A0A1H4NA31_9BRAD</name>
<dbReference type="Pfam" id="PF07369">
    <property type="entry name" value="DUF1488"/>
    <property type="match status" value="1"/>
</dbReference>
<dbReference type="SUPFAM" id="SSF160272">
    <property type="entry name" value="Shew3726-like"/>
    <property type="match status" value="1"/>
</dbReference>
<dbReference type="RefSeq" id="WP_092114019.1">
    <property type="nucleotide sequence ID" value="NZ_FNTH01000001.1"/>
</dbReference>
<dbReference type="InterPro" id="IPR036692">
    <property type="entry name" value="Shew3726-like_sf"/>
</dbReference>
<reference evidence="1 2" key="1">
    <citation type="submission" date="2016-10" db="EMBL/GenBank/DDBJ databases">
        <authorList>
            <person name="de Groot N.N."/>
        </authorList>
    </citation>
    <scope>NUCLEOTIDE SEQUENCE [LARGE SCALE GENOMIC DNA]</scope>
    <source>
        <strain evidence="1 2">MT12</strain>
    </source>
</reference>
<accession>A0A1H4NA31</accession>
<protein>
    <recommendedName>
        <fullName evidence="3">DUF1488 domain-containing protein</fullName>
    </recommendedName>
</protein>
<sequence length="94" mass="10307">MPLTRGRIGGYDSERLAFGFTMMHGDQEIECQISDAAMDELAGTRGTPSLARQAQFITLRDAIEMIASDIFDSGPVVKGATIRIFTKHISKEQS</sequence>
<evidence type="ECO:0000313" key="1">
    <source>
        <dbReference type="EMBL" id="SEB91412.1"/>
    </source>
</evidence>
<organism evidence="1 2">
    <name type="scientific">Bradyrhizobium erythrophlei</name>
    <dbReference type="NCBI Taxonomy" id="1437360"/>
    <lineage>
        <taxon>Bacteria</taxon>
        <taxon>Pseudomonadati</taxon>
        <taxon>Pseudomonadota</taxon>
        <taxon>Alphaproteobacteria</taxon>
        <taxon>Hyphomicrobiales</taxon>
        <taxon>Nitrobacteraceae</taxon>
        <taxon>Bradyrhizobium</taxon>
    </lineage>
</organism>
<evidence type="ECO:0000313" key="2">
    <source>
        <dbReference type="Proteomes" id="UP000198992"/>
    </source>
</evidence>
<dbReference type="Proteomes" id="UP000198992">
    <property type="component" value="Unassembled WGS sequence"/>
</dbReference>
<dbReference type="InterPro" id="IPR009962">
    <property type="entry name" value="DUF1488"/>
</dbReference>
<proteinExistence type="predicted"/>
<evidence type="ECO:0008006" key="3">
    <source>
        <dbReference type="Google" id="ProtNLM"/>
    </source>
</evidence>
<dbReference type="EMBL" id="FNTH01000001">
    <property type="protein sequence ID" value="SEB91412.1"/>
    <property type="molecule type" value="Genomic_DNA"/>
</dbReference>